<evidence type="ECO:0000313" key="1">
    <source>
        <dbReference type="EMBL" id="VDI04661.1"/>
    </source>
</evidence>
<sequence length="90" mass="10633">MAKQDPVGDVWAQNDYIERNRIRFIHHIDDAFEYYCTVHVTPPQGSVRNTMILTKQTETIVIHNTVEDSTIQDIVKYRTVALYKEQKTYM</sequence>
<reference evidence="1" key="1">
    <citation type="submission" date="2018-11" db="EMBL/GenBank/DDBJ databases">
        <authorList>
            <person name="Alioto T."/>
            <person name="Alioto T."/>
        </authorList>
    </citation>
    <scope>NUCLEOTIDE SEQUENCE</scope>
</reference>
<accession>A0A8B6CIK8</accession>
<gene>
    <name evidence="1" type="ORF">MGAL_10B057440</name>
</gene>
<comment type="caution">
    <text evidence="1">The sequence shown here is derived from an EMBL/GenBank/DDBJ whole genome shotgun (WGS) entry which is preliminary data.</text>
</comment>
<keyword evidence="2" id="KW-1185">Reference proteome</keyword>
<dbReference type="EMBL" id="UYJE01001731">
    <property type="protein sequence ID" value="VDI04661.1"/>
    <property type="molecule type" value="Genomic_DNA"/>
</dbReference>
<dbReference type="Proteomes" id="UP000596742">
    <property type="component" value="Unassembled WGS sequence"/>
</dbReference>
<name>A0A8B6CIK8_MYTGA</name>
<organism evidence="1 2">
    <name type="scientific">Mytilus galloprovincialis</name>
    <name type="common">Mediterranean mussel</name>
    <dbReference type="NCBI Taxonomy" id="29158"/>
    <lineage>
        <taxon>Eukaryota</taxon>
        <taxon>Metazoa</taxon>
        <taxon>Spiralia</taxon>
        <taxon>Lophotrochozoa</taxon>
        <taxon>Mollusca</taxon>
        <taxon>Bivalvia</taxon>
        <taxon>Autobranchia</taxon>
        <taxon>Pteriomorphia</taxon>
        <taxon>Mytilida</taxon>
        <taxon>Mytiloidea</taxon>
        <taxon>Mytilidae</taxon>
        <taxon>Mytilinae</taxon>
        <taxon>Mytilus</taxon>
    </lineage>
</organism>
<protein>
    <submittedName>
        <fullName evidence="1">Uncharacterized protein</fullName>
    </submittedName>
</protein>
<evidence type="ECO:0000313" key="2">
    <source>
        <dbReference type="Proteomes" id="UP000596742"/>
    </source>
</evidence>
<dbReference type="AlphaFoldDB" id="A0A8B6CIK8"/>
<proteinExistence type="predicted"/>